<dbReference type="EMBL" id="MZ420154">
    <property type="protein sequence ID" value="QYA18402.1"/>
    <property type="molecule type" value="Genomic_DNA"/>
</dbReference>
<name>A0A8F8KLN5_9VIRU</name>
<sequence>MQKMVPWFYFSTMDQQLSNHINQFNLNVWPYMVPIWVKFMKWFKKKSKTVVEDGLLMASMLYIINEDARYPPMNITQFLSDKFKVSTQSIEKTAKPLKRLLMETYVPKLPTYSIIHEGKKFTMPIYFWFNSRYFRHGLDVKDKDHFVRVLDKRGKGVDMPEPNKLYTTRLMYIPGIPTENLDEDSDDERSSLL</sequence>
<proteinExistence type="predicted"/>
<reference evidence="1" key="1">
    <citation type="submission" date="2021-06" db="EMBL/GenBank/DDBJ databases">
        <authorList>
            <person name="Rolland C."/>
        </authorList>
    </citation>
    <scope>NUCLEOTIDE SEQUENCE</scope>
    <source>
        <strain evidence="1">347.936635</strain>
    </source>
</reference>
<organism evidence="1">
    <name type="scientific">Clandestinovirus</name>
    <dbReference type="NCBI Taxonomy" id="2831644"/>
    <lineage>
        <taxon>Viruses</taxon>
    </lineage>
</organism>
<protein>
    <submittedName>
        <fullName evidence="1">Uncharacterized protein</fullName>
    </submittedName>
</protein>
<evidence type="ECO:0000313" key="1">
    <source>
        <dbReference type="EMBL" id="QYA18402.1"/>
    </source>
</evidence>
<accession>A0A8F8KLN5</accession>
<gene>
    <name evidence="1" type="ORF">KOM_12_132</name>
</gene>